<reference evidence="3" key="1">
    <citation type="journal article" date="2020" name="MBio">
        <title>Horizontal gene transfer to a defensive symbiont with a reduced genome amongst a multipartite beetle microbiome.</title>
        <authorList>
            <person name="Waterworth S.C."/>
            <person name="Florez L.V."/>
            <person name="Rees E.R."/>
            <person name="Hertweck C."/>
            <person name="Kaltenpoth M."/>
            <person name="Kwan J.C."/>
        </authorList>
    </citation>
    <scope>NUCLEOTIDE SEQUENCE [LARGE SCALE GENOMIC DNA]</scope>
</reference>
<protein>
    <submittedName>
        <fullName evidence="2">Nicotinate-nucleotide pyrophosphorylase [carboxylating]</fullName>
    </submittedName>
</protein>
<proteinExistence type="predicted"/>
<dbReference type="InterPro" id="IPR036068">
    <property type="entry name" value="Nicotinate_pribotase-like_C"/>
</dbReference>
<accession>A0A7V8FIK6</accession>
<evidence type="ECO:0000313" key="2">
    <source>
        <dbReference type="EMBL" id="KAF1016382.1"/>
    </source>
</evidence>
<dbReference type="Proteomes" id="UP000487117">
    <property type="component" value="Unassembled WGS sequence"/>
</dbReference>
<comment type="caution">
    <text evidence="2">The sequence shown here is derived from an EMBL/GenBank/DDBJ whole genome shotgun (WGS) entry which is preliminary data.</text>
</comment>
<dbReference type="InterPro" id="IPR002638">
    <property type="entry name" value="Quinolinate_PRibosylTrfase_C"/>
</dbReference>
<feature type="domain" description="Quinolinate phosphoribosyl transferase C-terminal" evidence="1">
    <location>
        <begin position="10"/>
        <end position="54"/>
    </location>
</feature>
<organism evidence="2 3">
    <name type="scientific">Stenotrophomonas maltophilia</name>
    <name type="common">Pseudomonas maltophilia</name>
    <name type="synonym">Xanthomonas maltophilia</name>
    <dbReference type="NCBI Taxonomy" id="40324"/>
    <lineage>
        <taxon>Bacteria</taxon>
        <taxon>Pseudomonadati</taxon>
        <taxon>Pseudomonadota</taxon>
        <taxon>Gammaproteobacteria</taxon>
        <taxon>Lysobacterales</taxon>
        <taxon>Lysobacteraceae</taxon>
        <taxon>Stenotrophomonas</taxon>
        <taxon>Stenotrophomonas maltophilia group</taxon>
    </lineage>
</organism>
<dbReference type="Pfam" id="PF01729">
    <property type="entry name" value="QRPTase_C"/>
    <property type="match status" value="1"/>
</dbReference>
<name>A0A7V8FIK6_STEMA</name>
<dbReference type="GO" id="GO:0009435">
    <property type="term" value="P:NAD+ biosynthetic process"/>
    <property type="evidence" value="ECO:0007669"/>
    <property type="project" value="InterPro"/>
</dbReference>
<dbReference type="EMBL" id="WNDS01000002">
    <property type="protein sequence ID" value="KAF1016382.1"/>
    <property type="molecule type" value="Genomic_DNA"/>
</dbReference>
<dbReference type="Gene3D" id="3.20.20.70">
    <property type="entry name" value="Aldolase class I"/>
    <property type="match status" value="1"/>
</dbReference>
<sequence>MRRQAVCITAGRIPLEVSGSVGLEGLRAIAEDGVDCISIGALTKHVQAIDLSLKLGPPPG</sequence>
<gene>
    <name evidence="2" type="primary">nadC_2</name>
    <name evidence="2" type="ORF">GAK31_01880</name>
</gene>
<evidence type="ECO:0000313" key="3">
    <source>
        <dbReference type="Proteomes" id="UP000487117"/>
    </source>
</evidence>
<dbReference type="AlphaFoldDB" id="A0A7V8FIK6"/>
<dbReference type="InterPro" id="IPR013785">
    <property type="entry name" value="Aldolase_TIM"/>
</dbReference>
<dbReference type="GO" id="GO:0004514">
    <property type="term" value="F:nicotinate-nucleotide diphosphorylase (carboxylating) activity"/>
    <property type="evidence" value="ECO:0007669"/>
    <property type="project" value="InterPro"/>
</dbReference>
<evidence type="ECO:0000259" key="1">
    <source>
        <dbReference type="Pfam" id="PF01729"/>
    </source>
</evidence>
<dbReference type="SUPFAM" id="SSF51690">
    <property type="entry name" value="Nicotinate/Quinolinate PRTase C-terminal domain-like"/>
    <property type="match status" value="1"/>
</dbReference>